<accession>A0A2T9YUI5</accession>
<feature type="region of interest" description="Disordered" evidence="2">
    <location>
        <begin position="1"/>
        <end position="59"/>
    </location>
</feature>
<comment type="caution">
    <text evidence="3">The sequence shown here is derived from an EMBL/GenBank/DDBJ whole genome shotgun (WGS) entry which is preliminary data.</text>
</comment>
<evidence type="ECO:0000313" key="4">
    <source>
        <dbReference type="Proteomes" id="UP000245383"/>
    </source>
</evidence>
<organism evidence="3 4">
    <name type="scientific">Smittium simulii</name>
    <dbReference type="NCBI Taxonomy" id="133385"/>
    <lineage>
        <taxon>Eukaryota</taxon>
        <taxon>Fungi</taxon>
        <taxon>Fungi incertae sedis</taxon>
        <taxon>Zoopagomycota</taxon>
        <taxon>Kickxellomycotina</taxon>
        <taxon>Harpellomycetes</taxon>
        <taxon>Harpellales</taxon>
        <taxon>Legeriomycetaceae</taxon>
        <taxon>Smittium</taxon>
    </lineage>
</organism>
<evidence type="ECO:0000256" key="1">
    <source>
        <dbReference type="ARBA" id="ARBA00010954"/>
    </source>
</evidence>
<dbReference type="PANTHER" id="PTHR12832">
    <property type="entry name" value="TESTIS-SPECIFIC PROTEIN PBS13 T-COMPLEX 11"/>
    <property type="match status" value="1"/>
</dbReference>
<dbReference type="OrthoDB" id="276323at2759"/>
<dbReference type="InterPro" id="IPR008862">
    <property type="entry name" value="Tcp11"/>
</dbReference>
<dbReference type="STRING" id="133385.A0A2T9YUI5"/>
<evidence type="ECO:0000256" key="2">
    <source>
        <dbReference type="SAM" id="MobiDB-lite"/>
    </source>
</evidence>
<dbReference type="AlphaFoldDB" id="A0A2T9YUI5"/>
<name>A0A2T9YUI5_9FUNG</name>
<protein>
    <submittedName>
        <fullName evidence="3">Uncharacterized protein</fullName>
    </submittedName>
</protein>
<proteinExistence type="inferred from homology"/>
<keyword evidence="4" id="KW-1185">Reference proteome</keyword>
<dbReference type="Pfam" id="PF05794">
    <property type="entry name" value="Tcp11"/>
    <property type="match status" value="1"/>
</dbReference>
<dbReference type="Proteomes" id="UP000245383">
    <property type="component" value="Unassembled WGS sequence"/>
</dbReference>
<dbReference type="PANTHER" id="PTHR12832:SF11">
    <property type="entry name" value="LD23868P"/>
    <property type="match status" value="1"/>
</dbReference>
<dbReference type="GO" id="GO:0010737">
    <property type="term" value="P:protein kinase A signaling"/>
    <property type="evidence" value="ECO:0007669"/>
    <property type="project" value="TreeGrafter"/>
</dbReference>
<comment type="similarity">
    <text evidence="1">Belongs to the TCP11 family.</text>
</comment>
<feature type="compositionally biased region" description="Pro residues" evidence="2">
    <location>
        <begin position="1"/>
        <end position="10"/>
    </location>
</feature>
<evidence type="ECO:0000313" key="3">
    <source>
        <dbReference type="EMBL" id="PVU95979.1"/>
    </source>
</evidence>
<dbReference type="EMBL" id="MBFR01000043">
    <property type="protein sequence ID" value="PVU95979.1"/>
    <property type="molecule type" value="Genomic_DNA"/>
</dbReference>
<gene>
    <name evidence="3" type="ORF">BB561_001471</name>
</gene>
<reference evidence="3 4" key="1">
    <citation type="journal article" date="2018" name="MBio">
        <title>Comparative Genomics Reveals the Core Gene Toolbox for the Fungus-Insect Symbiosis.</title>
        <authorList>
            <person name="Wang Y."/>
            <person name="Stata M."/>
            <person name="Wang W."/>
            <person name="Stajich J.E."/>
            <person name="White M.M."/>
            <person name="Moncalvo J.M."/>
        </authorList>
    </citation>
    <scope>NUCLEOTIDE SEQUENCE [LARGE SCALE GENOMIC DNA]</scope>
    <source>
        <strain evidence="3 4">SWE-8-4</strain>
    </source>
</reference>
<sequence>MSPNPVPTPGNPTKTELIKEHPPQYIKKCSKRKLSTSSVMPTTPHHSQKKHQNYNPDQIPTNINQNFGVQSQRVVDKFVFPKFNPNHKDFSACTRRRIQRRKSDCLSDKSYLKLKCKRNNTVDLMDIQLDFLNRSKPITNCGFKQLQTSTDFLEKIKFSHDSASSNAFHDETNPFRLENKKLYQIPPINRSTLSELGIKRILVNPRLRHEIVFEKKLEFKPKLPNGTEKTKNELSNNYWNKLEKDIKNYNFFKYKFPALANPGTIRIFNLIIEIKGILLDIFEDIEFKPDMYKFSQKFEPSSLLYQIKTGNFAGDDLISYTTDILKDISAPTLHSKIDKIINCTISKNYTKAFRECLACLEIIKMDIANKAIESYRGYLKSTSVIFEKTQFENSLKCGKIDQPCHKKWWDNLYNKYKSAHSSYFNIFLAGFYENLFSESYGLPDLFSMDETRILGFKSQSKLLCISGCLMLGIKQFFSSNQLTLQQNLKDLINFLISVSNPNAPLAKLVSNKIQAAFVNLIAGIDDKPMQTLTSLGLQSFSLQIHSTLKSASPVLEHHWSVYGSYYQGL</sequence>
<feature type="compositionally biased region" description="Polar residues" evidence="2">
    <location>
        <begin position="35"/>
        <end position="45"/>
    </location>
</feature>